<organism evidence="1 2">
    <name type="scientific">Phormidesmis priestleyi ULC007</name>
    <dbReference type="NCBI Taxonomy" id="1920490"/>
    <lineage>
        <taxon>Bacteria</taxon>
        <taxon>Bacillati</taxon>
        <taxon>Cyanobacteriota</taxon>
        <taxon>Cyanophyceae</taxon>
        <taxon>Leptolyngbyales</taxon>
        <taxon>Leptolyngbyaceae</taxon>
        <taxon>Phormidesmis</taxon>
    </lineage>
</organism>
<dbReference type="AlphaFoldDB" id="A0A2T1DE07"/>
<keyword evidence="2" id="KW-1185">Reference proteome</keyword>
<comment type="caution">
    <text evidence="1">The sequence shown here is derived from an EMBL/GenBank/DDBJ whole genome shotgun (WGS) entry which is preliminary data.</text>
</comment>
<protein>
    <submittedName>
        <fullName evidence="1">Uncharacterized protein</fullName>
    </submittedName>
</protein>
<sequence length="81" mass="9879">MNLFYQLEQNHIISNEGEFQMNLRHLWNDLSNVLVNRLEPRIIEKHDRCGQSYYEVYDPTSQKFSSLNSEKEVRAWLDQRY</sequence>
<proteinExistence type="predicted"/>
<reference evidence="1 2" key="1">
    <citation type="submission" date="2018-02" db="EMBL/GenBank/DDBJ databases">
        <authorList>
            <person name="Cohen D.B."/>
            <person name="Kent A.D."/>
        </authorList>
    </citation>
    <scope>NUCLEOTIDE SEQUENCE [LARGE SCALE GENOMIC DNA]</scope>
    <source>
        <strain evidence="1 2">ULC007</strain>
    </source>
</reference>
<gene>
    <name evidence="1" type="ORF">C7B65_14180</name>
</gene>
<evidence type="ECO:0000313" key="2">
    <source>
        <dbReference type="Proteomes" id="UP000238634"/>
    </source>
</evidence>
<reference evidence="1 2" key="2">
    <citation type="submission" date="2018-03" db="EMBL/GenBank/DDBJ databases">
        <title>The ancient ancestry and fast evolution of plastids.</title>
        <authorList>
            <person name="Moore K.R."/>
            <person name="Magnabosco C."/>
            <person name="Momper L."/>
            <person name="Gold D.A."/>
            <person name="Bosak T."/>
            <person name="Fournier G.P."/>
        </authorList>
    </citation>
    <scope>NUCLEOTIDE SEQUENCE [LARGE SCALE GENOMIC DNA]</scope>
    <source>
        <strain evidence="1 2">ULC007</strain>
    </source>
</reference>
<dbReference type="STRING" id="1920490.GCA_001895925_03044"/>
<accession>A0A2T1DE07</accession>
<evidence type="ECO:0000313" key="1">
    <source>
        <dbReference type="EMBL" id="PSB18671.1"/>
    </source>
</evidence>
<dbReference type="EMBL" id="PVWG01000015">
    <property type="protein sequence ID" value="PSB18671.1"/>
    <property type="molecule type" value="Genomic_DNA"/>
</dbReference>
<name>A0A2T1DE07_9CYAN</name>
<dbReference type="Proteomes" id="UP000238634">
    <property type="component" value="Unassembled WGS sequence"/>
</dbReference>